<reference evidence="1" key="1">
    <citation type="journal article" date="2021" name="Proc. Natl. Acad. Sci. U.S.A.">
        <title>A Catalog of Tens of Thousands of Viruses from Human Metagenomes Reveals Hidden Associations with Chronic Diseases.</title>
        <authorList>
            <person name="Tisza M.J."/>
            <person name="Buck C.B."/>
        </authorList>
    </citation>
    <scope>NUCLEOTIDE SEQUENCE</scope>
    <source>
        <strain evidence="1">CtXt06</strain>
    </source>
</reference>
<proteinExistence type="predicted"/>
<accession>A0A8S5V6X8</accession>
<name>A0A8S5V6X8_9CAUD</name>
<dbReference type="EMBL" id="BK016209">
    <property type="protein sequence ID" value="DAG02367.1"/>
    <property type="molecule type" value="Genomic_DNA"/>
</dbReference>
<evidence type="ECO:0000313" key="1">
    <source>
        <dbReference type="EMBL" id="DAG02367.1"/>
    </source>
</evidence>
<sequence>MKFLDLNGLKHLLKFMDRTVSVVSSNFQTNSHGRRDIPFITNHQIISNDISGNINVFNWFKGASEGGTLEIVSTGSLGGSLFGIDDMNTSIMYKMKVVSPNPPILDKCDSLTLSYNTYARLIKLKGKLIVAEFV</sequence>
<organism evidence="1">
    <name type="scientific">CrAss-like virus sp. ctXt06</name>
    <dbReference type="NCBI Taxonomy" id="2825837"/>
    <lineage>
        <taxon>Viruses</taxon>
        <taxon>Duplodnaviria</taxon>
        <taxon>Heunggongvirae</taxon>
        <taxon>Uroviricota</taxon>
        <taxon>Caudoviricetes</taxon>
        <taxon>Crassvirales</taxon>
    </lineage>
</organism>
<protein>
    <submittedName>
        <fullName evidence="1">Uncharacterized protein</fullName>
    </submittedName>
</protein>